<protein>
    <submittedName>
        <fullName evidence="1">Uncharacterized protein</fullName>
    </submittedName>
</protein>
<accession>A0A1G6Q217</accession>
<proteinExistence type="predicted"/>
<sequence>MSRNYPPGYCPDHCSGGQPSRQMAVHDEVLKRFPEEARAEAQAHGGARRCTYCGLVYLHPIKQLGGRLGFWNSGVRGEGWSK</sequence>
<evidence type="ECO:0000313" key="1">
    <source>
        <dbReference type="EMBL" id="SDC86358.1"/>
    </source>
</evidence>
<gene>
    <name evidence="1" type="ORF">SAMN05216576_107212</name>
</gene>
<keyword evidence="2" id="KW-1185">Reference proteome</keyword>
<evidence type="ECO:0000313" key="2">
    <source>
        <dbReference type="Proteomes" id="UP000199467"/>
    </source>
</evidence>
<reference evidence="2" key="1">
    <citation type="submission" date="2016-10" db="EMBL/GenBank/DDBJ databases">
        <authorList>
            <person name="Varghese N."/>
            <person name="Submissions S."/>
        </authorList>
    </citation>
    <scope>NUCLEOTIDE SEQUENCE [LARGE SCALE GENOMIC DNA]</scope>
    <source>
        <strain evidence="2">DSM 26382</strain>
    </source>
</reference>
<dbReference type="Proteomes" id="UP000199467">
    <property type="component" value="Unassembled WGS sequence"/>
</dbReference>
<organism evidence="1 2">
    <name type="scientific">Ectopseudomonas chengduensis</name>
    <dbReference type="NCBI Taxonomy" id="489632"/>
    <lineage>
        <taxon>Bacteria</taxon>
        <taxon>Pseudomonadati</taxon>
        <taxon>Pseudomonadota</taxon>
        <taxon>Gammaproteobacteria</taxon>
        <taxon>Pseudomonadales</taxon>
        <taxon>Pseudomonadaceae</taxon>
        <taxon>Ectopseudomonas</taxon>
    </lineage>
</organism>
<dbReference type="AlphaFoldDB" id="A0A1G6Q217"/>
<dbReference type="EMBL" id="FMZQ01000007">
    <property type="protein sequence ID" value="SDC86358.1"/>
    <property type="molecule type" value="Genomic_DNA"/>
</dbReference>
<name>A0A1G6Q217_9GAMM</name>